<dbReference type="PANTHER" id="PTHR10552:SF6">
    <property type="entry name" value="U2 SMALL NUCLEAR RIBONUCLEOPROTEIN A"/>
    <property type="match status" value="1"/>
</dbReference>
<keyword evidence="4" id="KW-0539">Nucleus</keyword>
<dbReference type="InterPro" id="IPR001611">
    <property type="entry name" value="Leu-rich_rpt"/>
</dbReference>
<protein>
    <submittedName>
        <fullName evidence="7">Uncharacterized protein</fullName>
    </submittedName>
</protein>
<organism evidence="7 8">
    <name type="scientific">Taxus chinensis</name>
    <name type="common">Chinese yew</name>
    <name type="synonym">Taxus wallichiana var. chinensis</name>
    <dbReference type="NCBI Taxonomy" id="29808"/>
    <lineage>
        <taxon>Eukaryota</taxon>
        <taxon>Viridiplantae</taxon>
        <taxon>Streptophyta</taxon>
        <taxon>Embryophyta</taxon>
        <taxon>Tracheophyta</taxon>
        <taxon>Spermatophyta</taxon>
        <taxon>Pinopsida</taxon>
        <taxon>Pinidae</taxon>
        <taxon>Conifers II</taxon>
        <taxon>Cupressales</taxon>
        <taxon>Taxaceae</taxon>
        <taxon>Taxus</taxon>
    </lineage>
</organism>
<evidence type="ECO:0000256" key="3">
    <source>
        <dbReference type="ARBA" id="ARBA00022737"/>
    </source>
</evidence>
<feature type="compositionally biased region" description="Basic and acidic residues" evidence="6">
    <location>
        <begin position="309"/>
        <end position="320"/>
    </location>
</feature>
<keyword evidence="8" id="KW-1185">Reference proteome</keyword>
<dbReference type="GO" id="GO:0030620">
    <property type="term" value="F:U2 snRNA binding"/>
    <property type="evidence" value="ECO:0007669"/>
    <property type="project" value="InterPro"/>
</dbReference>
<gene>
    <name evidence="7" type="ORF">KI387_001068</name>
</gene>
<dbReference type="Pfam" id="PF14580">
    <property type="entry name" value="LRR_9"/>
    <property type="match status" value="1"/>
</dbReference>
<dbReference type="InterPro" id="IPR044640">
    <property type="entry name" value="RU2A"/>
</dbReference>
<evidence type="ECO:0000256" key="4">
    <source>
        <dbReference type="ARBA" id="ARBA00023242"/>
    </source>
</evidence>
<dbReference type="SUPFAM" id="SSF52058">
    <property type="entry name" value="L domain-like"/>
    <property type="match status" value="1"/>
</dbReference>
<evidence type="ECO:0000256" key="1">
    <source>
        <dbReference type="ARBA" id="ARBA00004123"/>
    </source>
</evidence>
<name>A0AA38GW60_TAXCH</name>
<dbReference type="Gene3D" id="3.80.10.10">
    <property type="entry name" value="Ribonuclease Inhibitor"/>
    <property type="match status" value="1"/>
</dbReference>
<evidence type="ECO:0000313" key="7">
    <source>
        <dbReference type="EMBL" id="KAH9328960.1"/>
    </source>
</evidence>
<sequence length="320" mass="35962">MVRLTADLISKCPQYFNAVRERELDLRGNKITVIENLGATEDQFDSIDLSDNEIVKLENFPNLKRLTTLLINNNRIARINPNVGEFLLKLHTLVLTNNRLVNLGDLDPLATLKNLQTLSLLDNIVTKKPNYRFYAINKLKKLRLLDFRKIKQKERLEAEKYFASKEAEEDAKKEPVKTFTPGEVPVVTEAPSEQQAPKAVPPTPEQILAIKAAIANSQTLEEVARLEKALKSGQLPADLKISDDTKIEPSGTVPVENTMEDQTKILENDNQSEEKTVEITERNDTDHPMETAENPTESMGAPMESGDNQAEKTEDAAMEE</sequence>
<dbReference type="EMBL" id="JAHRHJ020000001">
    <property type="protein sequence ID" value="KAH9328960.1"/>
    <property type="molecule type" value="Genomic_DNA"/>
</dbReference>
<dbReference type="GO" id="GO:0000398">
    <property type="term" value="P:mRNA splicing, via spliceosome"/>
    <property type="evidence" value="ECO:0007669"/>
    <property type="project" value="InterPro"/>
</dbReference>
<dbReference type="AlphaFoldDB" id="A0AA38GW60"/>
<accession>A0AA38GW60</accession>
<dbReference type="OMA" id="PNYREYM"/>
<comment type="subcellular location">
    <subcellularLocation>
        <location evidence="1">Nucleus</location>
    </subcellularLocation>
</comment>
<evidence type="ECO:0000256" key="2">
    <source>
        <dbReference type="ARBA" id="ARBA00022614"/>
    </source>
</evidence>
<feature type="compositionally biased region" description="Basic and acidic residues" evidence="6">
    <location>
        <begin position="261"/>
        <end position="290"/>
    </location>
</feature>
<dbReference type="Proteomes" id="UP000824469">
    <property type="component" value="Unassembled WGS sequence"/>
</dbReference>
<evidence type="ECO:0000256" key="6">
    <source>
        <dbReference type="SAM" id="MobiDB-lite"/>
    </source>
</evidence>
<dbReference type="FunFam" id="3.80.10.10:FF:000026">
    <property type="entry name" value="U2 small nuclear ribonucleoprotein A"/>
    <property type="match status" value="1"/>
</dbReference>
<dbReference type="GO" id="GO:0005634">
    <property type="term" value="C:nucleus"/>
    <property type="evidence" value="ECO:0007669"/>
    <property type="project" value="UniProtKB-SubCell"/>
</dbReference>
<comment type="caution">
    <text evidence="7">The sequence shown here is derived from an EMBL/GenBank/DDBJ whole genome shotgun (WGS) entry which is preliminary data.</text>
</comment>
<dbReference type="InterPro" id="IPR032675">
    <property type="entry name" value="LRR_dom_sf"/>
</dbReference>
<proteinExistence type="inferred from homology"/>
<keyword evidence="3" id="KW-0677">Repeat</keyword>
<evidence type="ECO:0000256" key="5">
    <source>
        <dbReference type="ARBA" id="ARBA00024196"/>
    </source>
</evidence>
<evidence type="ECO:0000313" key="8">
    <source>
        <dbReference type="Proteomes" id="UP000824469"/>
    </source>
</evidence>
<feature type="non-terminal residue" evidence="7">
    <location>
        <position position="1"/>
    </location>
</feature>
<dbReference type="PANTHER" id="PTHR10552">
    <property type="entry name" value="U2 SMALL NUCLEAR RIBONUCLEOPROTEIN A"/>
    <property type="match status" value="1"/>
</dbReference>
<reference evidence="7 8" key="1">
    <citation type="journal article" date="2021" name="Nat. Plants">
        <title>The Taxus genome provides insights into paclitaxel biosynthesis.</title>
        <authorList>
            <person name="Xiong X."/>
            <person name="Gou J."/>
            <person name="Liao Q."/>
            <person name="Li Y."/>
            <person name="Zhou Q."/>
            <person name="Bi G."/>
            <person name="Li C."/>
            <person name="Du R."/>
            <person name="Wang X."/>
            <person name="Sun T."/>
            <person name="Guo L."/>
            <person name="Liang H."/>
            <person name="Lu P."/>
            <person name="Wu Y."/>
            <person name="Zhang Z."/>
            <person name="Ro D.K."/>
            <person name="Shang Y."/>
            <person name="Huang S."/>
            <person name="Yan J."/>
        </authorList>
    </citation>
    <scope>NUCLEOTIDE SEQUENCE [LARGE SCALE GENOMIC DNA]</scope>
    <source>
        <strain evidence="7">Ta-2019</strain>
    </source>
</reference>
<comment type="similarity">
    <text evidence="5">Belongs to the U2 small nuclear ribonucleoprotein A family.</text>
</comment>
<feature type="region of interest" description="Disordered" evidence="6">
    <location>
        <begin position="244"/>
        <end position="320"/>
    </location>
</feature>
<keyword evidence="2" id="KW-0433">Leucine-rich repeat</keyword>
<dbReference type="PROSITE" id="PS51450">
    <property type="entry name" value="LRR"/>
    <property type="match status" value="2"/>
</dbReference>